<accession>A0A1H0RJ80</accession>
<dbReference type="Gene3D" id="3.90.580.10">
    <property type="entry name" value="Zinc finger, CHC2-type domain"/>
    <property type="match status" value="1"/>
</dbReference>
<evidence type="ECO:0000313" key="1">
    <source>
        <dbReference type="EMBL" id="SDP29066.1"/>
    </source>
</evidence>
<evidence type="ECO:0000313" key="2">
    <source>
        <dbReference type="Proteomes" id="UP000199073"/>
    </source>
</evidence>
<dbReference type="GO" id="GO:0008270">
    <property type="term" value="F:zinc ion binding"/>
    <property type="evidence" value="ECO:0007669"/>
    <property type="project" value="InterPro"/>
</dbReference>
<reference evidence="1 2" key="1">
    <citation type="submission" date="2016-10" db="EMBL/GenBank/DDBJ databases">
        <authorList>
            <person name="de Groot N.N."/>
        </authorList>
    </citation>
    <scope>NUCLEOTIDE SEQUENCE [LARGE SCALE GENOMIC DNA]</scope>
    <source>
        <strain evidence="1 2">DSM 12130</strain>
    </source>
</reference>
<keyword evidence="2" id="KW-1185">Reference proteome</keyword>
<proteinExistence type="predicted"/>
<dbReference type="STRING" id="91360.SAMN05660330_02303"/>
<dbReference type="InterPro" id="IPR036977">
    <property type="entry name" value="DNA_primase_Znf_CHC2"/>
</dbReference>
<dbReference type="GO" id="GO:0006260">
    <property type="term" value="P:DNA replication"/>
    <property type="evidence" value="ECO:0007669"/>
    <property type="project" value="InterPro"/>
</dbReference>
<sequence>MPSLFDHLQNLGFKPRKISTVDGGEYSSACPACGDGGKGQASDRFHIWPEKETGGLCRGRFWCRQCDISGDTIAFLQKFHNMDFKTACMELGIVLPNRNGDTRRRYQPSPERLTGGQGWVPKNYGQPGTVWMEKAGNLLADCQERLKDHSEALSWLTGRGISGEIARAYGLGYNVSSKGGDRYRPRSAWGLSEKQGRNGKNSKLWIPQGWVIPAFDDRKRLVQLRIRRRNEDIDKFGGNIKYLPLDGSSMATMVLHPEAEVFVVVECGFDAILLAGLLEGKIGAVTTWNSSARPDRRTHALLSNASLVINGLDYDAAGNKEQGWWQVTYRQHRRLDPPAATAKDPGEAYEAGVDIRQWVIDGLPRGIKIKLGYDRLRPAAKKQPKKKVKEEPQATPTPLVIEMKLSNGKTIYLTDDQDEWQKLTDQGKPVFSRNELKRLQKATASMNAEERLAAAMQAIDTKEIFGGYIRRGESFVAGDKT</sequence>
<protein>
    <recommendedName>
        <fullName evidence="3">Zinc-binding domain of primase-helicase</fullName>
    </recommendedName>
</protein>
<evidence type="ECO:0008006" key="3">
    <source>
        <dbReference type="Google" id="ProtNLM"/>
    </source>
</evidence>
<organism evidence="1 2">
    <name type="scientific">Desulforhopalus singaporensis</name>
    <dbReference type="NCBI Taxonomy" id="91360"/>
    <lineage>
        <taxon>Bacteria</taxon>
        <taxon>Pseudomonadati</taxon>
        <taxon>Thermodesulfobacteriota</taxon>
        <taxon>Desulfobulbia</taxon>
        <taxon>Desulfobulbales</taxon>
        <taxon>Desulfocapsaceae</taxon>
        <taxon>Desulforhopalus</taxon>
    </lineage>
</organism>
<dbReference type="RefSeq" id="WP_092222936.1">
    <property type="nucleotide sequence ID" value="NZ_FNJI01000015.1"/>
</dbReference>
<dbReference type="EMBL" id="FNJI01000015">
    <property type="protein sequence ID" value="SDP29066.1"/>
    <property type="molecule type" value="Genomic_DNA"/>
</dbReference>
<gene>
    <name evidence="1" type="ORF">SAMN05660330_02303</name>
</gene>
<dbReference type="AlphaFoldDB" id="A0A1H0RJ80"/>
<name>A0A1H0RJ80_9BACT</name>
<dbReference type="SUPFAM" id="SSF57783">
    <property type="entry name" value="Zinc beta-ribbon"/>
    <property type="match status" value="1"/>
</dbReference>
<dbReference type="SUPFAM" id="SSF56731">
    <property type="entry name" value="DNA primase core"/>
    <property type="match status" value="1"/>
</dbReference>
<dbReference type="OrthoDB" id="8967890at2"/>
<dbReference type="GO" id="GO:0003677">
    <property type="term" value="F:DNA binding"/>
    <property type="evidence" value="ECO:0007669"/>
    <property type="project" value="InterPro"/>
</dbReference>
<dbReference type="Proteomes" id="UP000199073">
    <property type="component" value="Unassembled WGS sequence"/>
</dbReference>